<reference evidence="1 2" key="2">
    <citation type="submission" date="2017-09" db="EMBL/GenBank/DDBJ databases">
        <title>Extensive intraspecific genome diversity in a model arbuscular mycorrhizal fungus.</title>
        <authorList>
            <person name="Chen E.C."/>
            <person name="Morin E."/>
            <person name="Beaudet D."/>
            <person name="Noel J."/>
            <person name="Ndikumana S."/>
            <person name="Charron P."/>
            <person name="St-Onge C."/>
            <person name="Giorgi J."/>
            <person name="Grigoriev I.V."/>
            <person name="Roux C."/>
            <person name="Martin F.M."/>
            <person name="Corradi N."/>
        </authorList>
    </citation>
    <scope>NUCLEOTIDE SEQUENCE [LARGE SCALE GENOMIC DNA]</scope>
    <source>
        <strain evidence="1 2">A5</strain>
    </source>
</reference>
<gene>
    <name evidence="1" type="ORF">RhiirA5_355787</name>
</gene>
<dbReference type="Proteomes" id="UP000232722">
    <property type="component" value="Unassembled WGS sequence"/>
</dbReference>
<proteinExistence type="predicted"/>
<reference evidence="1 2" key="1">
    <citation type="submission" date="2016-04" db="EMBL/GenBank/DDBJ databases">
        <title>Genome analyses suggest a sexual origin of heterokaryosis in a supposedly ancient asexual fungus.</title>
        <authorList>
            <person name="Ropars J."/>
            <person name="Sedzielewska K."/>
            <person name="Noel J."/>
            <person name="Charron P."/>
            <person name="Farinelli L."/>
            <person name="Marton T."/>
            <person name="Kruger M."/>
            <person name="Pelin A."/>
            <person name="Brachmann A."/>
            <person name="Corradi N."/>
        </authorList>
    </citation>
    <scope>NUCLEOTIDE SEQUENCE [LARGE SCALE GENOMIC DNA]</scope>
    <source>
        <strain evidence="1 2">A5</strain>
    </source>
</reference>
<evidence type="ECO:0000313" key="2">
    <source>
        <dbReference type="Proteomes" id="UP000232722"/>
    </source>
</evidence>
<dbReference type="EMBL" id="LLXJ01000398">
    <property type="protein sequence ID" value="PKC10214.1"/>
    <property type="molecule type" value="Genomic_DNA"/>
</dbReference>
<name>A0A2N0PTQ1_9GLOM</name>
<sequence length="65" mass="7775">MSPNNYKIRKRRQKRCAKVRIKNNTDTINLIEQLPLQDAKDPFAYQLFYGSSFRYTTDKLSLNFD</sequence>
<dbReference type="AlphaFoldDB" id="A0A2N0PTQ1"/>
<dbReference type="VEuPathDB" id="FungiDB:RhiirFUN_012739"/>
<organism evidence="1 2">
    <name type="scientific">Rhizophagus irregularis</name>
    <dbReference type="NCBI Taxonomy" id="588596"/>
    <lineage>
        <taxon>Eukaryota</taxon>
        <taxon>Fungi</taxon>
        <taxon>Fungi incertae sedis</taxon>
        <taxon>Mucoromycota</taxon>
        <taxon>Glomeromycotina</taxon>
        <taxon>Glomeromycetes</taxon>
        <taxon>Glomerales</taxon>
        <taxon>Glomeraceae</taxon>
        <taxon>Rhizophagus</taxon>
    </lineage>
</organism>
<dbReference type="VEuPathDB" id="FungiDB:FUN_011453"/>
<protein>
    <submittedName>
        <fullName evidence="1">Uncharacterized protein</fullName>
    </submittedName>
</protein>
<evidence type="ECO:0000313" key="1">
    <source>
        <dbReference type="EMBL" id="PKC10214.1"/>
    </source>
</evidence>
<accession>A0A2N0PTQ1</accession>
<comment type="caution">
    <text evidence="1">The sequence shown here is derived from an EMBL/GenBank/DDBJ whole genome shotgun (WGS) entry which is preliminary data.</text>
</comment>